<name>A0A4R2CRT2_SHIGR</name>
<organism evidence="1 2">
    <name type="scientific">Shinella granuli</name>
    <dbReference type="NCBI Taxonomy" id="323621"/>
    <lineage>
        <taxon>Bacteria</taxon>
        <taxon>Pseudomonadati</taxon>
        <taxon>Pseudomonadota</taxon>
        <taxon>Alphaproteobacteria</taxon>
        <taxon>Hyphomicrobiales</taxon>
        <taxon>Rhizobiaceae</taxon>
        <taxon>Shinella</taxon>
    </lineage>
</organism>
<comment type="caution">
    <text evidence="1">The sequence shown here is derived from an EMBL/GenBank/DDBJ whole genome shotgun (WGS) entry which is preliminary data.</text>
</comment>
<dbReference type="EMBL" id="SLVX01000009">
    <property type="protein sequence ID" value="TCN43746.1"/>
    <property type="molecule type" value="Genomic_DNA"/>
</dbReference>
<reference evidence="1 2" key="1">
    <citation type="submission" date="2019-03" db="EMBL/GenBank/DDBJ databases">
        <title>Genomic Encyclopedia of Type Strains, Phase IV (KMG-IV): sequencing the most valuable type-strain genomes for metagenomic binning, comparative biology and taxonomic classification.</title>
        <authorList>
            <person name="Goeker M."/>
        </authorList>
    </citation>
    <scope>NUCLEOTIDE SEQUENCE [LARGE SCALE GENOMIC DNA]</scope>
    <source>
        <strain evidence="1 2">DSM 18401</strain>
    </source>
</reference>
<gene>
    <name evidence="1" type="ORF">EV665_109131</name>
</gene>
<proteinExistence type="predicted"/>
<evidence type="ECO:0000313" key="1">
    <source>
        <dbReference type="EMBL" id="TCN43746.1"/>
    </source>
</evidence>
<evidence type="ECO:0000313" key="2">
    <source>
        <dbReference type="Proteomes" id="UP000295351"/>
    </source>
</evidence>
<dbReference type="RefSeq" id="WP_162853084.1">
    <property type="nucleotide sequence ID" value="NZ_BAABEI010000004.1"/>
</dbReference>
<sequence>MEKVKERKIASTPTRRTVDAALDKTDKSAATLADLFLRYRREGWSDSEIEMGIAGQ</sequence>
<protein>
    <submittedName>
        <fullName evidence="1">Uncharacterized protein</fullName>
    </submittedName>
</protein>
<dbReference type="AlphaFoldDB" id="A0A4R2CRT2"/>
<accession>A0A4R2CRT2</accession>
<keyword evidence="2" id="KW-1185">Reference proteome</keyword>
<dbReference type="Proteomes" id="UP000295351">
    <property type="component" value="Unassembled WGS sequence"/>
</dbReference>